<evidence type="ECO:0000256" key="9">
    <source>
        <dbReference type="ARBA" id="ARBA00023004"/>
    </source>
</evidence>
<evidence type="ECO:0000256" key="6">
    <source>
        <dbReference type="ARBA" id="ARBA00022964"/>
    </source>
</evidence>
<accession>A0A0H5R6D9</accession>
<reference evidence="15" key="1">
    <citation type="submission" date="2015-04" db="EMBL/GenBank/DDBJ databases">
        <title>The genome sequence of the plant pathogenic Rhizarian Plasmodiophora brassicae reveals insights in its biotrophic life cycle and the origin of chitin synthesis.</title>
        <authorList>
            <person name="Schwelm A."/>
            <person name="Fogelqvist J."/>
            <person name="Knaust A."/>
            <person name="Julke S."/>
            <person name="Lilja T."/>
            <person name="Dhandapani V."/>
            <person name="Bonilla-Rosso G."/>
            <person name="Karlsson M."/>
            <person name="Shevchenko A."/>
            <person name="Choi S.R."/>
            <person name="Kim H.G."/>
            <person name="Park J.Y."/>
            <person name="Lim Y.P."/>
            <person name="Ludwig-Muller J."/>
            <person name="Dixelius C."/>
        </authorList>
    </citation>
    <scope>NUCLEOTIDE SEQUENCE</scope>
    <source>
        <tissue evidence="15">Potato root galls</tissue>
    </source>
</reference>
<dbReference type="InterPro" id="IPR044528">
    <property type="entry name" value="POD-like_MBL-fold"/>
</dbReference>
<keyword evidence="7" id="KW-0007">Acetylation</keyword>
<dbReference type="InterPro" id="IPR051682">
    <property type="entry name" value="Mito_Persulfide_Diox"/>
</dbReference>
<protein>
    <recommendedName>
        <fullName evidence="12">persulfide dioxygenase</fullName>
        <ecNumber evidence="12">1.13.11.18</ecNumber>
    </recommendedName>
    <alternativeName>
        <fullName evidence="13">Sulfur dioxygenase ETHE1</fullName>
    </alternativeName>
</protein>
<dbReference type="SMART" id="SM00849">
    <property type="entry name" value="Lactamase_B"/>
    <property type="match status" value="1"/>
</dbReference>
<evidence type="ECO:0000313" key="15">
    <source>
        <dbReference type="EMBL" id="CRZ09720.1"/>
    </source>
</evidence>
<keyword evidence="6" id="KW-0223">Dioxygenase</keyword>
<dbReference type="PANTHER" id="PTHR43084">
    <property type="entry name" value="PERSULFIDE DIOXYGENASE ETHE1"/>
    <property type="match status" value="1"/>
</dbReference>
<evidence type="ECO:0000256" key="13">
    <source>
        <dbReference type="ARBA" id="ARBA00077964"/>
    </source>
</evidence>
<comment type="similarity">
    <text evidence="3">Belongs to the metallo-beta-lactamase superfamily. Glyoxalase II family.</text>
</comment>
<keyword evidence="4" id="KW-0479">Metal-binding</keyword>
<dbReference type="SUPFAM" id="SSF56281">
    <property type="entry name" value="Metallo-hydrolase/oxidoreductase"/>
    <property type="match status" value="1"/>
</dbReference>
<dbReference type="Pfam" id="PF00753">
    <property type="entry name" value="Lactamase_B"/>
    <property type="match status" value="1"/>
</dbReference>
<dbReference type="GO" id="GO:0005739">
    <property type="term" value="C:mitochondrion"/>
    <property type="evidence" value="ECO:0007669"/>
    <property type="project" value="UniProtKB-SubCell"/>
</dbReference>
<keyword evidence="10" id="KW-0496">Mitochondrion</keyword>
<keyword evidence="5" id="KW-0809">Transit peptide</keyword>
<proteinExistence type="inferred from homology"/>
<evidence type="ECO:0000256" key="8">
    <source>
        <dbReference type="ARBA" id="ARBA00023002"/>
    </source>
</evidence>
<feature type="domain" description="Metallo-beta-lactamase" evidence="14">
    <location>
        <begin position="16"/>
        <end position="181"/>
    </location>
</feature>
<dbReference type="GO" id="GO:0050313">
    <property type="term" value="F:sulfur dioxygenase activity"/>
    <property type="evidence" value="ECO:0007669"/>
    <property type="project" value="UniProtKB-EC"/>
</dbReference>
<keyword evidence="9" id="KW-0408">Iron</keyword>
<organism evidence="15">
    <name type="scientific">Spongospora subterranea</name>
    <dbReference type="NCBI Taxonomy" id="70186"/>
    <lineage>
        <taxon>Eukaryota</taxon>
        <taxon>Sar</taxon>
        <taxon>Rhizaria</taxon>
        <taxon>Endomyxa</taxon>
        <taxon>Phytomyxea</taxon>
        <taxon>Plasmodiophorida</taxon>
        <taxon>Plasmodiophoridae</taxon>
        <taxon>Spongospora</taxon>
    </lineage>
</organism>
<dbReference type="AlphaFoldDB" id="A0A0H5R6D9"/>
<dbReference type="InterPro" id="IPR001279">
    <property type="entry name" value="Metallo-B-lactamas"/>
</dbReference>
<dbReference type="GO" id="GO:0046872">
    <property type="term" value="F:metal ion binding"/>
    <property type="evidence" value="ECO:0007669"/>
    <property type="project" value="UniProtKB-KW"/>
</dbReference>
<dbReference type="CDD" id="cd07724">
    <property type="entry name" value="POD-like_MBL-fold"/>
    <property type="match status" value="1"/>
</dbReference>
<dbReference type="InterPro" id="IPR036866">
    <property type="entry name" value="RibonucZ/Hydroxyglut_hydro"/>
</dbReference>
<evidence type="ECO:0000256" key="12">
    <source>
        <dbReference type="ARBA" id="ARBA00066686"/>
    </source>
</evidence>
<dbReference type="Gene3D" id="3.60.15.10">
    <property type="entry name" value="Ribonuclease Z/Hydroxyacylglutathione hydrolase-like"/>
    <property type="match status" value="1"/>
</dbReference>
<keyword evidence="8" id="KW-0560">Oxidoreductase</keyword>
<evidence type="ECO:0000256" key="1">
    <source>
        <dbReference type="ARBA" id="ARBA00001954"/>
    </source>
</evidence>
<sequence length="243" mass="26536">MTSTLVFRQLFDHGSSTYTYILGDAVSKEAVVVDPVDTCIERDLKVISELGLDLKYAVNTHVHADHITGSGLIKKKLPSVKSVISVAAKAQADILTNDADKIQFGTFWLECRSTPGHTSGCTSLVLCGAERTPKMVFTGDVLLIRGCGRTDFQDGDSSKLYKSVHEKLFSLPDETIVYPAHDYKGLTSSTIGEEKKFNPRLTKPLSEFIKIMSELNLPKPGKIDVAVPANVKCGIQEAITVFN</sequence>
<dbReference type="FunFam" id="3.60.15.10:FF:000013">
    <property type="entry name" value="Persulfide dioxygenase ETHE1, mitochondrial"/>
    <property type="match status" value="1"/>
</dbReference>
<comment type="catalytic activity">
    <reaction evidence="11">
        <text>S-sulfanylglutathione + O2 + H2O = sulfite + glutathione + 2 H(+)</text>
        <dbReference type="Rhea" id="RHEA:12981"/>
        <dbReference type="ChEBI" id="CHEBI:15377"/>
        <dbReference type="ChEBI" id="CHEBI:15378"/>
        <dbReference type="ChEBI" id="CHEBI:15379"/>
        <dbReference type="ChEBI" id="CHEBI:17359"/>
        <dbReference type="ChEBI" id="CHEBI:57925"/>
        <dbReference type="ChEBI" id="CHEBI:58905"/>
        <dbReference type="EC" id="1.13.11.18"/>
    </reaction>
</comment>
<dbReference type="PANTHER" id="PTHR43084:SF1">
    <property type="entry name" value="PERSULFIDE DIOXYGENASE ETHE1, MITOCHONDRIAL"/>
    <property type="match status" value="1"/>
</dbReference>
<evidence type="ECO:0000256" key="7">
    <source>
        <dbReference type="ARBA" id="ARBA00022990"/>
    </source>
</evidence>
<evidence type="ECO:0000256" key="2">
    <source>
        <dbReference type="ARBA" id="ARBA00004173"/>
    </source>
</evidence>
<dbReference type="EMBL" id="HACM01009278">
    <property type="protein sequence ID" value="CRZ09720.1"/>
    <property type="molecule type" value="Transcribed_RNA"/>
</dbReference>
<evidence type="ECO:0000256" key="5">
    <source>
        <dbReference type="ARBA" id="ARBA00022946"/>
    </source>
</evidence>
<dbReference type="EC" id="1.13.11.18" evidence="12"/>
<evidence type="ECO:0000256" key="10">
    <source>
        <dbReference type="ARBA" id="ARBA00023128"/>
    </source>
</evidence>
<evidence type="ECO:0000256" key="11">
    <source>
        <dbReference type="ARBA" id="ARBA00050990"/>
    </source>
</evidence>
<name>A0A0H5R6D9_9EUKA</name>
<comment type="subcellular location">
    <subcellularLocation>
        <location evidence="2">Mitochondrion</location>
    </subcellularLocation>
</comment>
<evidence type="ECO:0000259" key="14">
    <source>
        <dbReference type="SMART" id="SM00849"/>
    </source>
</evidence>
<evidence type="ECO:0000256" key="4">
    <source>
        <dbReference type="ARBA" id="ARBA00022723"/>
    </source>
</evidence>
<dbReference type="GO" id="GO:0070813">
    <property type="term" value="P:hydrogen sulfide metabolic process"/>
    <property type="evidence" value="ECO:0007669"/>
    <property type="project" value="TreeGrafter"/>
</dbReference>
<dbReference type="GO" id="GO:0006749">
    <property type="term" value="P:glutathione metabolic process"/>
    <property type="evidence" value="ECO:0007669"/>
    <property type="project" value="InterPro"/>
</dbReference>
<comment type="cofactor">
    <cofactor evidence="1">
        <name>Fe(2+)</name>
        <dbReference type="ChEBI" id="CHEBI:29033"/>
    </cofactor>
</comment>
<evidence type="ECO:0000256" key="3">
    <source>
        <dbReference type="ARBA" id="ARBA00006759"/>
    </source>
</evidence>